<gene>
    <name evidence="12" type="ORF">FCM35_KLT20588</name>
</gene>
<evidence type="ECO:0000259" key="10">
    <source>
        <dbReference type="PROSITE" id="PS50114"/>
    </source>
</evidence>
<comment type="caution">
    <text evidence="12">The sequence shown here is derived from an EMBL/GenBank/DDBJ whole genome shotgun (WGS) entry which is preliminary data.</text>
</comment>
<dbReference type="GO" id="GO:0006355">
    <property type="term" value="P:regulation of DNA-templated transcription"/>
    <property type="evidence" value="ECO:0007669"/>
    <property type="project" value="InterPro"/>
</dbReference>
<keyword evidence="3 8" id="KW-0863">Zinc-finger</keyword>
<evidence type="ECO:0000256" key="2">
    <source>
        <dbReference type="ARBA" id="ARBA00022723"/>
    </source>
</evidence>
<evidence type="ECO:0000256" key="8">
    <source>
        <dbReference type="PROSITE-ProRule" id="PRU00094"/>
    </source>
</evidence>
<keyword evidence="13" id="KW-1185">Reference proteome</keyword>
<feature type="region of interest" description="Disordered" evidence="9">
    <location>
        <begin position="391"/>
        <end position="430"/>
    </location>
</feature>
<dbReference type="Gene3D" id="3.30.50.10">
    <property type="entry name" value="Erythroid Transcription Factor GATA-1, subunit A"/>
    <property type="match status" value="1"/>
</dbReference>
<dbReference type="SMART" id="SM00401">
    <property type="entry name" value="ZnF_GATA"/>
    <property type="match status" value="1"/>
</dbReference>
<evidence type="ECO:0000313" key="12">
    <source>
        <dbReference type="EMBL" id="KAF3336081.1"/>
    </source>
</evidence>
<dbReference type="GO" id="GO:0005634">
    <property type="term" value="C:nucleus"/>
    <property type="evidence" value="ECO:0007669"/>
    <property type="project" value="UniProtKB-SubCell"/>
</dbReference>
<feature type="domain" description="GATA-type" evidence="10">
    <location>
        <begin position="7"/>
        <end position="40"/>
    </location>
</feature>
<dbReference type="InterPro" id="IPR044867">
    <property type="entry name" value="DEUBAD_dom"/>
</dbReference>
<evidence type="ECO:0000256" key="4">
    <source>
        <dbReference type="ARBA" id="ARBA00022833"/>
    </source>
</evidence>
<proteinExistence type="predicted"/>
<dbReference type="GO" id="GO:0008270">
    <property type="term" value="F:zinc ion binding"/>
    <property type="evidence" value="ECO:0007669"/>
    <property type="project" value="UniProtKB-KW"/>
</dbReference>
<comment type="subcellular location">
    <subcellularLocation>
        <location evidence="1">Nucleus</location>
    </subcellularLocation>
</comment>
<evidence type="ECO:0000256" key="9">
    <source>
        <dbReference type="SAM" id="MobiDB-lite"/>
    </source>
</evidence>
<evidence type="ECO:0000256" key="5">
    <source>
        <dbReference type="ARBA" id="ARBA00023015"/>
    </source>
</evidence>
<organism evidence="12 13">
    <name type="scientific">Carex littledalei</name>
    <dbReference type="NCBI Taxonomy" id="544730"/>
    <lineage>
        <taxon>Eukaryota</taxon>
        <taxon>Viridiplantae</taxon>
        <taxon>Streptophyta</taxon>
        <taxon>Embryophyta</taxon>
        <taxon>Tracheophyta</taxon>
        <taxon>Spermatophyta</taxon>
        <taxon>Magnoliopsida</taxon>
        <taxon>Liliopsida</taxon>
        <taxon>Poales</taxon>
        <taxon>Cyperaceae</taxon>
        <taxon>Cyperoideae</taxon>
        <taxon>Cariceae</taxon>
        <taxon>Carex</taxon>
        <taxon>Carex subgen. Euthyceras</taxon>
    </lineage>
</organism>
<reference evidence="12" key="1">
    <citation type="submission" date="2020-01" db="EMBL/GenBank/DDBJ databases">
        <title>Genome sequence of Kobresia littledalei, the first chromosome-level genome in the family Cyperaceae.</title>
        <authorList>
            <person name="Qu G."/>
        </authorList>
    </citation>
    <scope>NUCLEOTIDE SEQUENCE</scope>
    <source>
        <strain evidence="12">C.B.Clarke</strain>
        <tissue evidence="12">Leaf</tissue>
    </source>
</reference>
<keyword evidence="7" id="KW-0539">Nucleus</keyword>
<protein>
    <submittedName>
        <fullName evidence="12">GATA transcription factor 27-like protein</fullName>
    </submittedName>
</protein>
<accession>A0A833RHL3</accession>
<dbReference type="InterPro" id="IPR044589">
    <property type="entry name" value="GATA26/27"/>
</dbReference>
<evidence type="ECO:0000256" key="7">
    <source>
        <dbReference type="ARBA" id="ARBA00023242"/>
    </source>
</evidence>
<evidence type="ECO:0000259" key="11">
    <source>
        <dbReference type="PROSITE" id="PS51916"/>
    </source>
</evidence>
<keyword evidence="2" id="KW-0479">Metal-binding</keyword>
<dbReference type="OrthoDB" id="515401at2759"/>
<keyword evidence="6" id="KW-0804">Transcription</keyword>
<dbReference type="PROSITE" id="PS51916">
    <property type="entry name" value="DEUBAD"/>
    <property type="match status" value="1"/>
</dbReference>
<feature type="domain" description="DEUBAD" evidence="11">
    <location>
        <begin position="261"/>
        <end position="373"/>
    </location>
</feature>
<feature type="region of interest" description="Disordered" evidence="9">
    <location>
        <begin position="477"/>
        <end position="507"/>
    </location>
</feature>
<dbReference type="GO" id="GO:0043565">
    <property type="term" value="F:sequence-specific DNA binding"/>
    <property type="evidence" value="ECO:0007669"/>
    <property type="project" value="InterPro"/>
</dbReference>
<feature type="compositionally biased region" description="Basic and acidic residues" evidence="9">
    <location>
        <begin position="392"/>
        <end position="406"/>
    </location>
</feature>
<dbReference type="InterPro" id="IPR000679">
    <property type="entry name" value="Znf_GATA"/>
</dbReference>
<keyword evidence="4" id="KW-0862">Zinc</keyword>
<dbReference type="Pfam" id="PF13919">
    <property type="entry name" value="ASXH"/>
    <property type="match status" value="1"/>
</dbReference>
<dbReference type="Proteomes" id="UP000623129">
    <property type="component" value="Unassembled WGS sequence"/>
</dbReference>
<dbReference type="InterPro" id="IPR038108">
    <property type="entry name" value="RPN13_DEUBAD_sf"/>
</dbReference>
<dbReference type="SUPFAM" id="SSF57716">
    <property type="entry name" value="Glucocorticoid receptor-like (DNA-binding domain)"/>
    <property type="match status" value="1"/>
</dbReference>
<dbReference type="Pfam" id="PF00320">
    <property type="entry name" value="GATA"/>
    <property type="match status" value="1"/>
</dbReference>
<dbReference type="AlphaFoldDB" id="A0A833RHL3"/>
<sequence>MGKQGPCCHCGVTSTPLWRNGPPDKPVLCNACGSRWRTKGTLVNYTPTRSREFEEVEVKPKPKLPIKIKNVSFKYVEDKKTLPKEELSSHGSTRMVLEGDMSSRSCSGSGSAISSESCVVTRTNDLTASGSVQSDSWVSIVPSKKRTYVTRPTKQSPVEKLTQDLHSIMDEECLSHSPSDDDLLYPEFNSLETGYGSVLIRNFNSNFNSETVEEESEASSVLVNSKCAAPTVTSSFSDSIVRPDSLKRENTGNEKSDMRDRTSPLVSIDLLDIINYDSFMKMLTRAEQQQLLKYLPSVDTNNAPESVEKMFKSKPFTDAVSQFKTILSEGVLSLSVSGATGEECRILKSLVFGNFTKSKWVECYEQIKNKRRNQTKGKELMSGLASQASIKRPRDSFSEVKGDMRCPSKARKLGPTNLPSHDKGHKFTAGAPQCTEKEGVSCLIPVPLHYEDSSDHDLLMDAPRNAPSPEAELLYNGPLKVKSHANSSPLLDSEITGENSLSSRTIK</sequence>
<evidence type="ECO:0000313" key="13">
    <source>
        <dbReference type="Proteomes" id="UP000623129"/>
    </source>
</evidence>
<dbReference type="CDD" id="cd00202">
    <property type="entry name" value="ZnF_GATA"/>
    <property type="match status" value="1"/>
</dbReference>
<dbReference type="PROSITE" id="PS50114">
    <property type="entry name" value="GATA_ZN_FINGER_2"/>
    <property type="match status" value="1"/>
</dbReference>
<dbReference type="InterPro" id="IPR028020">
    <property type="entry name" value="ASX_DEUBAD_dom"/>
</dbReference>
<dbReference type="EMBL" id="SWLB01000008">
    <property type="protein sequence ID" value="KAF3336081.1"/>
    <property type="molecule type" value="Genomic_DNA"/>
</dbReference>
<feature type="compositionally biased region" description="Polar residues" evidence="9">
    <location>
        <begin position="484"/>
        <end position="507"/>
    </location>
</feature>
<evidence type="ECO:0000256" key="1">
    <source>
        <dbReference type="ARBA" id="ARBA00004123"/>
    </source>
</evidence>
<keyword evidence="5" id="KW-0805">Transcription regulation</keyword>
<dbReference type="PANTHER" id="PTHR46855">
    <property type="entry name" value="OSJNBB0038F03.10 PROTEIN"/>
    <property type="match status" value="1"/>
</dbReference>
<dbReference type="PANTHER" id="PTHR46855:SF1">
    <property type="entry name" value="GATA TRANSCRIPTION FACTOR 26"/>
    <property type="match status" value="1"/>
</dbReference>
<evidence type="ECO:0000256" key="6">
    <source>
        <dbReference type="ARBA" id="ARBA00023163"/>
    </source>
</evidence>
<evidence type="ECO:0000256" key="3">
    <source>
        <dbReference type="ARBA" id="ARBA00022771"/>
    </source>
</evidence>
<dbReference type="InterPro" id="IPR013088">
    <property type="entry name" value="Znf_NHR/GATA"/>
</dbReference>
<name>A0A833RHL3_9POAL</name>
<dbReference type="Gene3D" id="1.10.2020.20">
    <property type="match status" value="1"/>
</dbReference>